<keyword evidence="3" id="KW-1185">Reference proteome</keyword>
<name>A0ABR1PXL5_9PEZI</name>
<dbReference type="GeneID" id="92083242"/>
<dbReference type="RefSeq" id="XP_066694323.1">
    <property type="nucleotide sequence ID" value="XM_066850180.1"/>
</dbReference>
<accession>A0ABR1PXL5</accession>
<gene>
    <name evidence="2" type="ORF">PG986_013958</name>
</gene>
<evidence type="ECO:0000313" key="3">
    <source>
        <dbReference type="Proteomes" id="UP001391051"/>
    </source>
</evidence>
<feature type="region of interest" description="Disordered" evidence="1">
    <location>
        <begin position="36"/>
        <end position="69"/>
    </location>
</feature>
<dbReference type="Proteomes" id="UP001391051">
    <property type="component" value="Unassembled WGS sequence"/>
</dbReference>
<feature type="region of interest" description="Disordered" evidence="1">
    <location>
        <begin position="1"/>
        <end position="21"/>
    </location>
</feature>
<dbReference type="EMBL" id="JAQQWE010000009">
    <property type="protein sequence ID" value="KAK7941571.1"/>
    <property type="molecule type" value="Genomic_DNA"/>
</dbReference>
<reference evidence="2 3" key="1">
    <citation type="submission" date="2023-01" db="EMBL/GenBank/DDBJ databases">
        <title>Analysis of 21 Apiospora genomes using comparative genomics revels a genus with tremendous synthesis potential of carbohydrate active enzymes and secondary metabolites.</title>
        <authorList>
            <person name="Sorensen T."/>
        </authorList>
    </citation>
    <scope>NUCLEOTIDE SEQUENCE [LARGE SCALE GENOMIC DNA]</scope>
    <source>
        <strain evidence="2 3">CBS 24483</strain>
    </source>
</reference>
<comment type="caution">
    <text evidence="2">The sequence shown here is derived from an EMBL/GenBank/DDBJ whole genome shotgun (WGS) entry which is preliminary data.</text>
</comment>
<proteinExistence type="predicted"/>
<evidence type="ECO:0000256" key="1">
    <source>
        <dbReference type="SAM" id="MobiDB-lite"/>
    </source>
</evidence>
<organism evidence="2 3">
    <name type="scientific">Apiospora aurea</name>
    <dbReference type="NCBI Taxonomy" id="335848"/>
    <lineage>
        <taxon>Eukaryota</taxon>
        <taxon>Fungi</taxon>
        <taxon>Dikarya</taxon>
        <taxon>Ascomycota</taxon>
        <taxon>Pezizomycotina</taxon>
        <taxon>Sordariomycetes</taxon>
        <taxon>Xylariomycetidae</taxon>
        <taxon>Amphisphaeriales</taxon>
        <taxon>Apiosporaceae</taxon>
        <taxon>Apiospora</taxon>
    </lineage>
</organism>
<feature type="compositionally biased region" description="Pro residues" evidence="1">
    <location>
        <begin position="56"/>
        <end position="69"/>
    </location>
</feature>
<evidence type="ECO:0000313" key="2">
    <source>
        <dbReference type="EMBL" id="KAK7941571.1"/>
    </source>
</evidence>
<protein>
    <submittedName>
        <fullName evidence="2">Uncharacterized protein</fullName>
    </submittedName>
</protein>
<sequence>MSETSPTCTMDAKFREPPALDLNIDMSPLCPVADEQELYKGSPVEGGNVTRSGTPPWDPRPTQPPRPQR</sequence>